<keyword evidence="5" id="KW-0969">Cilium</keyword>
<keyword evidence="4 13" id="KW-0175">Coiled coil</keyword>
<sequence length="525" mass="61508">MSAPRVTIAPISEPLRSPQEMPIQTTPAVGTPISITPLPMATPVAGSPQELTPLLTTTDTGKKKKKKLTKEERKELKKQKKILKQQRELEEKKQQFRNFLERELKYTEITYKRAAADWEAMCAAIKLKELRDDMTELWQSLNRSLDNKQYKIQILLTELDIAEEQYRRNFSKHCDIIDYLIRLFKVLVEMTKNAYDQDAADLVAEFQEDLEEKNEIHAARKKYYENVLHATNLITKNLLTKMEHRYTIDVNELVDTHVAKRLQYRDATVRKMEQLHSHIEKIVSDLQMDALNPKREQLYNQCVERQEQASKDMQTFRESSKRLLSTLSSYQNELLSSESESKAEVVRLRGERSYFVEQYWRLKQSHKQSTKSHDNHIKGLAYESDRSMKNLKKYVKYGELILGLATCCRKLQTEKEKVTPWTEEAENLRLDAGKQNEDVQDQVTDQVRQMQLFWNRVGQAEIHVLCLQEEKQALEKQNENFREIIKSYGEAQSYNRVMCSLQISPYPTSTIPIQEASQMPQLKKP</sequence>
<evidence type="ECO:0000256" key="6">
    <source>
        <dbReference type="ARBA" id="ARBA00023212"/>
    </source>
</evidence>
<evidence type="ECO:0000256" key="2">
    <source>
        <dbReference type="ARBA" id="ARBA00022490"/>
    </source>
</evidence>
<proteinExistence type="inferred from homology"/>
<accession>A0A7R8UMP2</accession>
<dbReference type="OMA" id="VRRMTHM"/>
<evidence type="ECO:0000256" key="3">
    <source>
        <dbReference type="ARBA" id="ARBA00022846"/>
    </source>
</evidence>
<dbReference type="Proteomes" id="UP000594454">
    <property type="component" value="Chromosome 2"/>
</dbReference>
<dbReference type="Pfam" id="PF14772">
    <property type="entry name" value="NYD-SP28"/>
    <property type="match status" value="1"/>
</dbReference>
<evidence type="ECO:0000256" key="5">
    <source>
        <dbReference type="ARBA" id="ARBA00023069"/>
    </source>
</evidence>
<reference evidence="16 17" key="1">
    <citation type="submission" date="2020-11" db="EMBL/GenBank/DDBJ databases">
        <authorList>
            <person name="Wallbank WR R."/>
            <person name="Pardo Diaz C."/>
            <person name="Kozak K."/>
            <person name="Martin S."/>
            <person name="Jiggins C."/>
            <person name="Moest M."/>
            <person name="Warren A I."/>
            <person name="Generalovic N T."/>
            <person name="Byers J.R.P. K."/>
            <person name="Montejo-Kovacevich G."/>
            <person name="Yen C E."/>
        </authorList>
    </citation>
    <scope>NUCLEOTIDE SEQUENCE [LARGE SCALE GENOMIC DNA]</scope>
</reference>
<feature type="coiled-coil region" evidence="13">
    <location>
        <begin position="457"/>
        <end position="491"/>
    </location>
</feature>
<dbReference type="PANTHER" id="PTHR21625:SF0">
    <property type="entry name" value="DYNEIN REGULATORY COMPLEX SUBUNIT 2"/>
    <property type="match status" value="1"/>
</dbReference>
<evidence type="ECO:0000256" key="12">
    <source>
        <dbReference type="ARBA" id="ARBA00045865"/>
    </source>
</evidence>
<evidence type="ECO:0000256" key="14">
    <source>
        <dbReference type="SAM" id="MobiDB-lite"/>
    </source>
</evidence>
<evidence type="ECO:0000256" key="1">
    <source>
        <dbReference type="ARBA" id="ARBA00004611"/>
    </source>
</evidence>
<evidence type="ECO:0000256" key="8">
    <source>
        <dbReference type="ARBA" id="ARBA00037841"/>
    </source>
</evidence>
<dbReference type="OrthoDB" id="7760980at2759"/>
<dbReference type="InterPro" id="IPR039505">
    <property type="entry name" value="DRC1/2_N"/>
</dbReference>
<evidence type="ECO:0000256" key="4">
    <source>
        <dbReference type="ARBA" id="ARBA00023054"/>
    </source>
</evidence>
<evidence type="ECO:0000256" key="7">
    <source>
        <dbReference type="ARBA" id="ARBA00023273"/>
    </source>
</evidence>
<dbReference type="InParanoid" id="A0A7R8UMP2"/>
<keyword evidence="3" id="KW-0282">Flagellum</keyword>
<dbReference type="GO" id="GO:0060285">
    <property type="term" value="P:cilium-dependent cell motility"/>
    <property type="evidence" value="ECO:0007669"/>
    <property type="project" value="TreeGrafter"/>
</dbReference>
<comment type="subcellular location">
    <subcellularLocation>
        <location evidence="1">Cytoplasm</location>
        <location evidence="1">Cytoskeleton</location>
        <location evidence="1">Flagellum axoneme</location>
    </subcellularLocation>
    <subcellularLocation>
        <location evidence="8">Cytoplasm</location>
        <location evidence="8">Cytoskeleton</location>
        <location evidence="8">Flagellum basal body</location>
    </subcellularLocation>
</comment>
<gene>
    <name evidence="16" type="ORF">HERILL_LOCUS6395</name>
</gene>
<name>A0A7R8UMP2_HERIL</name>
<dbReference type="GO" id="GO:0070286">
    <property type="term" value="P:axonemal dynein complex assembly"/>
    <property type="evidence" value="ECO:0007669"/>
    <property type="project" value="InterPro"/>
</dbReference>
<keyword evidence="6" id="KW-0206">Cytoskeleton</keyword>
<keyword evidence="7" id="KW-0966">Cell projection</keyword>
<dbReference type="InterPro" id="IPR039750">
    <property type="entry name" value="DRC1/DRC2"/>
</dbReference>
<evidence type="ECO:0000313" key="16">
    <source>
        <dbReference type="EMBL" id="CAD7083434.1"/>
    </source>
</evidence>
<feature type="compositionally biased region" description="Low complexity" evidence="14">
    <location>
        <begin position="49"/>
        <end position="59"/>
    </location>
</feature>
<keyword evidence="17" id="KW-1185">Reference proteome</keyword>
<dbReference type="EMBL" id="LR899010">
    <property type="protein sequence ID" value="CAD7083434.1"/>
    <property type="molecule type" value="Genomic_DNA"/>
</dbReference>
<protein>
    <recommendedName>
        <fullName evidence="10">Dynein regulatory complex subunit 2</fullName>
    </recommendedName>
    <alternativeName>
        <fullName evidence="11">Coiled-coil domain-containing protein 65</fullName>
    </alternativeName>
</protein>
<dbReference type="GO" id="GO:0003352">
    <property type="term" value="P:regulation of cilium movement"/>
    <property type="evidence" value="ECO:0007669"/>
    <property type="project" value="TreeGrafter"/>
</dbReference>
<dbReference type="GO" id="GO:0005858">
    <property type="term" value="C:axonemal dynein complex"/>
    <property type="evidence" value="ECO:0007669"/>
    <property type="project" value="InterPro"/>
</dbReference>
<evidence type="ECO:0000259" key="15">
    <source>
        <dbReference type="Pfam" id="PF14772"/>
    </source>
</evidence>
<evidence type="ECO:0000313" key="17">
    <source>
        <dbReference type="Proteomes" id="UP000594454"/>
    </source>
</evidence>
<comment type="similarity">
    <text evidence="9">Belongs to the DRC2 family.</text>
</comment>
<evidence type="ECO:0000256" key="11">
    <source>
        <dbReference type="ARBA" id="ARBA00041517"/>
    </source>
</evidence>
<evidence type="ECO:0000256" key="10">
    <source>
        <dbReference type="ARBA" id="ARBA00040899"/>
    </source>
</evidence>
<dbReference type="PANTHER" id="PTHR21625">
    <property type="entry name" value="NYD-SP28 PROTEIN"/>
    <property type="match status" value="1"/>
</dbReference>
<dbReference type="AlphaFoldDB" id="A0A7R8UMP2"/>
<keyword evidence="2" id="KW-0963">Cytoplasm</keyword>
<feature type="domain" description="Dynein regulatory complex protein 1/2 N-terminal" evidence="15">
    <location>
        <begin position="80"/>
        <end position="174"/>
    </location>
</feature>
<comment type="function">
    <text evidence="12">Component of the nexin-dynein regulatory complex (N-DRC), a key regulator of ciliary/flagellar motility which maintains the alignment and integrity of the distal axoneme and regulates microtubule sliding in motile axonemes. Plays a critical role in the assembly of N-DRC and also stabilizes the assembly of multiple inner dynein arms and radial spokes. Coassembles with DRC1 to form a central scaffold needed for assembly of the N-DRC and its attachment to the outer doublet microtubules.</text>
</comment>
<evidence type="ECO:0000256" key="9">
    <source>
        <dbReference type="ARBA" id="ARBA00038424"/>
    </source>
</evidence>
<feature type="region of interest" description="Disordered" evidence="14">
    <location>
        <begin position="1"/>
        <end position="71"/>
    </location>
</feature>
<evidence type="ECO:0000256" key="13">
    <source>
        <dbReference type="SAM" id="Coils"/>
    </source>
</evidence>
<organism evidence="16 17">
    <name type="scientific">Hermetia illucens</name>
    <name type="common">Black soldier fly</name>
    <dbReference type="NCBI Taxonomy" id="343691"/>
    <lineage>
        <taxon>Eukaryota</taxon>
        <taxon>Metazoa</taxon>
        <taxon>Ecdysozoa</taxon>
        <taxon>Arthropoda</taxon>
        <taxon>Hexapoda</taxon>
        <taxon>Insecta</taxon>
        <taxon>Pterygota</taxon>
        <taxon>Neoptera</taxon>
        <taxon>Endopterygota</taxon>
        <taxon>Diptera</taxon>
        <taxon>Brachycera</taxon>
        <taxon>Stratiomyomorpha</taxon>
        <taxon>Stratiomyidae</taxon>
        <taxon>Hermetiinae</taxon>
        <taxon>Hermetia</taxon>
    </lineage>
</organism>